<dbReference type="Pfam" id="PF13171">
    <property type="entry name" value="DUF4004"/>
    <property type="match status" value="1"/>
</dbReference>
<dbReference type="RefSeq" id="WP_181742108.1">
    <property type="nucleotide sequence ID" value="NZ_JACEOL010000062.1"/>
</dbReference>
<dbReference type="InterPro" id="IPR025063">
    <property type="entry name" value="DUF4004"/>
</dbReference>
<evidence type="ECO:0000313" key="1">
    <source>
        <dbReference type="EMBL" id="MBA4603605.1"/>
    </source>
</evidence>
<keyword evidence="2" id="KW-1185">Reference proteome</keyword>
<comment type="caution">
    <text evidence="1">The sequence shown here is derived from an EMBL/GenBank/DDBJ whole genome shotgun (WGS) entry which is preliminary data.</text>
</comment>
<organism evidence="1 2">
    <name type="scientific">Thermoactinomyces mirandus</name>
    <dbReference type="NCBI Taxonomy" id="2756294"/>
    <lineage>
        <taxon>Bacteria</taxon>
        <taxon>Bacillati</taxon>
        <taxon>Bacillota</taxon>
        <taxon>Bacilli</taxon>
        <taxon>Bacillales</taxon>
        <taxon>Thermoactinomycetaceae</taxon>
        <taxon>Thermoactinomyces</taxon>
    </lineage>
</organism>
<protein>
    <submittedName>
        <fullName evidence="1">YhbD family protein</fullName>
    </submittedName>
</protein>
<name>A0A7W2ATC4_9BACL</name>
<sequence length="216" mass="25466">MDNDLISKKELLEETGISYGQLYRWKRKNLIPEEWFIRKSTYTGQETFFPREKILTRVNKIKDLKDELSLDEIALMFSPQLTEVVLTKAEIQEHQIVSDMSLDLHQSVNGKTDVFSLESLFYLFILDKFLQSGEMSLDEGKHLFHFLKSNYSRFQDKNAELFFIRSMGAAAFFLASETRDICFEEHVKVVSRILLVDELEKLKSKIQKTRKEDQYD</sequence>
<proteinExistence type="predicted"/>
<reference evidence="1 2" key="1">
    <citation type="submission" date="2020-07" db="EMBL/GenBank/DDBJ databases">
        <title>Thermoactinomyces phylogeny.</title>
        <authorList>
            <person name="Dunlap C."/>
        </authorList>
    </citation>
    <scope>NUCLEOTIDE SEQUENCE [LARGE SCALE GENOMIC DNA]</scope>
    <source>
        <strain evidence="1 2">AMNI-1</strain>
    </source>
</reference>
<evidence type="ECO:0000313" key="2">
    <source>
        <dbReference type="Proteomes" id="UP000538292"/>
    </source>
</evidence>
<dbReference type="AlphaFoldDB" id="A0A7W2ATC4"/>
<gene>
    <name evidence="1" type="ORF">H2C83_15140</name>
</gene>
<dbReference type="Proteomes" id="UP000538292">
    <property type="component" value="Unassembled WGS sequence"/>
</dbReference>
<dbReference type="EMBL" id="JACEOL010000062">
    <property type="protein sequence ID" value="MBA4603605.1"/>
    <property type="molecule type" value="Genomic_DNA"/>
</dbReference>
<accession>A0A7W2ATC4</accession>